<dbReference type="Proteomes" id="UP000501802">
    <property type="component" value="Chromosome"/>
</dbReference>
<sequence>MKRLITFRNSLAISWPTYSAILLSWLEQVGTWVLTLGVDWTKLPWAFAGATIATLKGKKDANGQPIHKPFWEWASIAISGTVIAMAGWKDVMNFTKLSPELSTIIAGLIGWILADYVLKRAKKQFENDELTPKP</sequence>
<keyword evidence="1" id="KW-0472">Membrane</keyword>
<dbReference type="RefSeq" id="WP_167211425.1">
    <property type="nucleotide sequence ID" value="NZ_CP050063.1"/>
</dbReference>
<gene>
    <name evidence="2" type="ORF">G8759_20060</name>
</gene>
<evidence type="ECO:0000313" key="2">
    <source>
        <dbReference type="EMBL" id="QIP14747.1"/>
    </source>
</evidence>
<protein>
    <submittedName>
        <fullName evidence="2">Uncharacterized protein</fullName>
    </submittedName>
</protein>
<name>A0A6G9AQJ6_9BACT</name>
<evidence type="ECO:0000256" key="1">
    <source>
        <dbReference type="SAM" id="Phobius"/>
    </source>
</evidence>
<feature type="transmembrane region" description="Helical" evidence="1">
    <location>
        <begin position="100"/>
        <end position="118"/>
    </location>
</feature>
<feature type="transmembrane region" description="Helical" evidence="1">
    <location>
        <begin position="70"/>
        <end position="88"/>
    </location>
</feature>
<keyword evidence="3" id="KW-1185">Reference proteome</keyword>
<proteinExistence type="predicted"/>
<evidence type="ECO:0000313" key="3">
    <source>
        <dbReference type="Proteomes" id="UP000501802"/>
    </source>
</evidence>
<keyword evidence="1" id="KW-1133">Transmembrane helix</keyword>
<organism evidence="2 3">
    <name type="scientific">Spirosoma aureum</name>
    <dbReference type="NCBI Taxonomy" id="2692134"/>
    <lineage>
        <taxon>Bacteria</taxon>
        <taxon>Pseudomonadati</taxon>
        <taxon>Bacteroidota</taxon>
        <taxon>Cytophagia</taxon>
        <taxon>Cytophagales</taxon>
        <taxon>Cytophagaceae</taxon>
        <taxon>Spirosoma</taxon>
    </lineage>
</organism>
<dbReference type="KEGG" id="spib:G8759_20060"/>
<dbReference type="AlphaFoldDB" id="A0A6G9AQJ6"/>
<reference evidence="2 3" key="1">
    <citation type="submission" date="2020-03" db="EMBL/GenBank/DDBJ databases">
        <authorList>
            <person name="Kim M.K."/>
        </authorList>
    </citation>
    <scope>NUCLEOTIDE SEQUENCE [LARGE SCALE GENOMIC DNA]</scope>
    <source>
        <strain evidence="2 3">BT328</strain>
    </source>
</reference>
<accession>A0A6G9AQJ6</accession>
<dbReference type="EMBL" id="CP050063">
    <property type="protein sequence ID" value="QIP14747.1"/>
    <property type="molecule type" value="Genomic_DNA"/>
</dbReference>
<keyword evidence="1" id="KW-0812">Transmembrane</keyword>